<accession>A0A1W1BJB8</accession>
<feature type="domain" description="GGDEF" evidence="2">
    <location>
        <begin position="187"/>
        <end position="314"/>
    </location>
</feature>
<dbReference type="SUPFAM" id="SSF55073">
    <property type="entry name" value="Nucleotide cyclase"/>
    <property type="match status" value="1"/>
</dbReference>
<keyword evidence="1" id="KW-0812">Transmembrane</keyword>
<dbReference type="CDD" id="cd01949">
    <property type="entry name" value="GGDEF"/>
    <property type="match status" value="1"/>
</dbReference>
<dbReference type="InterPro" id="IPR043128">
    <property type="entry name" value="Rev_trsase/Diguanyl_cyclase"/>
</dbReference>
<evidence type="ECO:0000313" key="3">
    <source>
        <dbReference type="EMBL" id="SFV53630.1"/>
    </source>
</evidence>
<keyword evidence="1" id="KW-1133">Transmembrane helix</keyword>
<dbReference type="NCBIfam" id="TIGR00254">
    <property type="entry name" value="GGDEF"/>
    <property type="match status" value="1"/>
</dbReference>
<dbReference type="PANTHER" id="PTHR45138">
    <property type="entry name" value="REGULATORY COMPONENTS OF SENSORY TRANSDUCTION SYSTEM"/>
    <property type="match status" value="1"/>
</dbReference>
<proteinExistence type="predicted"/>
<dbReference type="SMART" id="SM00267">
    <property type="entry name" value="GGDEF"/>
    <property type="match status" value="1"/>
</dbReference>
<feature type="transmembrane region" description="Helical" evidence="1">
    <location>
        <begin position="6"/>
        <end position="24"/>
    </location>
</feature>
<dbReference type="GO" id="GO:0052621">
    <property type="term" value="F:diguanylate cyclase activity"/>
    <property type="evidence" value="ECO:0007669"/>
    <property type="project" value="TreeGrafter"/>
</dbReference>
<evidence type="ECO:0000256" key="1">
    <source>
        <dbReference type="SAM" id="Phobius"/>
    </source>
</evidence>
<dbReference type="InterPro" id="IPR000160">
    <property type="entry name" value="GGDEF_dom"/>
</dbReference>
<evidence type="ECO:0000259" key="2">
    <source>
        <dbReference type="PROSITE" id="PS50887"/>
    </source>
</evidence>
<dbReference type="AlphaFoldDB" id="A0A1W1BJB8"/>
<keyword evidence="1" id="KW-0472">Membrane</keyword>
<name>A0A1W1BJB8_9ZZZZ</name>
<reference evidence="3" key="1">
    <citation type="submission" date="2016-10" db="EMBL/GenBank/DDBJ databases">
        <authorList>
            <person name="de Groot N.N."/>
        </authorList>
    </citation>
    <scope>NUCLEOTIDE SEQUENCE</scope>
</reference>
<dbReference type="InterPro" id="IPR050469">
    <property type="entry name" value="Diguanylate_Cyclase"/>
</dbReference>
<dbReference type="PANTHER" id="PTHR45138:SF9">
    <property type="entry name" value="DIGUANYLATE CYCLASE DGCM-RELATED"/>
    <property type="match status" value="1"/>
</dbReference>
<dbReference type="PROSITE" id="PS50887">
    <property type="entry name" value="GGDEF"/>
    <property type="match status" value="1"/>
</dbReference>
<organism evidence="3">
    <name type="scientific">hydrothermal vent metagenome</name>
    <dbReference type="NCBI Taxonomy" id="652676"/>
    <lineage>
        <taxon>unclassified sequences</taxon>
        <taxon>metagenomes</taxon>
        <taxon>ecological metagenomes</taxon>
    </lineage>
</organism>
<dbReference type="EMBL" id="FPHM01000010">
    <property type="protein sequence ID" value="SFV53630.1"/>
    <property type="molecule type" value="Genomic_DNA"/>
</dbReference>
<dbReference type="FunFam" id="3.30.70.270:FF:000001">
    <property type="entry name" value="Diguanylate cyclase domain protein"/>
    <property type="match status" value="1"/>
</dbReference>
<protein>
    <recommendedName>
        <fullName evidence="2">GGDEF domain-containing protein</fullName>
    </recommendedName>
</protein>
<dbReference type="Gene3D" id="3.30.70.270">
    <property type="match status" value="1"/>
</dbReference>
<dbReference type="Pfam" id="PF00990">
    <property type="entry name" value="GGDEF"/>
    <property type="match status" value="1"/>
</dbReference>
<dbReference type="InterPro" id="IPR029787">
    <property type="entry name" value="Nucleotide_cyclase"/>
</dbReference>
<sequence length="314" mass="36246">MNEYLIVSAFSIFILWIITVQYYAKRKNLFVSAFLDSMDNISIITNSKKVVNINKKGLSFFGSSSIADFNASYFSVASLFIEEDGCLGKHSLGKNWLKKIENIKNDNIKVKLLNQEDKEYYYFHIKVSKIAFSTQYLLLFHNITKIVGETNKVIKLAEHDALTGIYNRVKLHNLFPDFIYNANRYDKDFAIILFDIDHFKKINDTYGHNVGDSVLIELTYTIKNLLRDNDIFVRWGGEEFIIVLQFASISDASKLASRLREKLEEHPFLHVGKVTCSFGVTEFRDGDTQIILLERADEALYEAKDKGRNRVITK</sequence>
<gene>
    <name evidence="3" type="ORF">MNB_SV-13-1173</name>
</gene>